<evidence type="ECO:0000256" key="1">
    <source>
        <dbReference type="SAM" id="MobiDB-lite"/>
    </source>
</evidence>
<gene>
    <name evidence="3" type="primary">LOC130709257</name>
</gene>
<accession>A0ABM3UFW3</accession>
<feature type="compositionally biased region" description="Pro residues" evidence="1">
    <location>
        <begin position="46"/>
        <end position="58"/>
    </location>
</feature>
<feature type="region of interest" description="Disordered" evidence="1">
    <location>
        <begin position="1"/>
        <end position="245"/>
    </location>
</feature>
<dbReference type="Proteomes" id="UP001652580">
    <property type="component" value="Chromosome 1"/>
</dbReference>
<evidence type="ECO:0000313" key="2">
    <source>
        <dbReference type="Proteomes" id="UP001652580"/>
    </source>
</evidence>
<sequence>MLSPRRLWRGQPAAHPPPPAGEEARGRRGAGDTALPGSSAARPARSPRPPRSAPPSALPPALRAAQLRPPPPAASPAPASREAPRRPRPLAPATPAGPLPGGRRARSPPSGQCRPWLPARRPWTKGRVPSRPAGAIPERPRASFRSPPPHFSAGGPSSPPARGRRVRGCGQAGQHPASYGKRLPLVEGPQGRCQGGHSGAMATWRKDGAQQRLKDPPLWGQGQPQPQLSSGVGHEAQRPRLGPLT</sequence>
<feature type="compositionally biased region" description="Basic and acidic residues" evidence="1">
    <location>
        <begin position="204"/>
        <end position="215"/>
    </location>
</feature>
<feature type="compositionally biased region" description="Low complexity" evidence="1">
    <location>
        <begin position="34"/>
        <end position="44"/>
    </location>
</feature>
<feature type="compositionally biased region" description="Low complexity" evidence="1">
    <location>
        <begin position="216"/>
        <end position="233"/>
    </location>
</feature>
<evidence type="ECO:0000313" key="3">
    <source>
        <dbReference type="RefSeq" id="XP_057413238.1"/>
    </source>
</evidence>
<reference evidence="3" key="2">
    <citation type="submission" date="2025-08" db="UniProtKB">
        <authorList>
            <consortium name="RefSeq"/>
        </authorList>
    </citation>
    <scope>IDENTIFICATION</scope>
</reference>
<protein>
    <submittedName>
        <fullName evidence="3">Proline-rich protein 2-like</fullName>
    </submittedName>
</protein>
<organism evidence="2 3">
    <name type="scientific">Balaenoptera acutorostrata</name>
    <name type="common">Common minke whale</name>
    <name type="synonym">Balaena rostrata</name>
    <dbReference type="NCBI Taxonomy" id="9767"/>
    <lineage>
        <taxon>Eukaryota</taxon>
        <taxon>Metazoa</taxon>
        <taxon>Chordata</taxon>
        <taxon>Craniata</taxon>
        <taxon>Vertebrata</taxon>
        <taxon>Euteleostomi</taxon>
        <taxon>Mammalia</taxon>
        <taxon>Eutheria</taxon>
        <taxon>Laurasiatheria</taxon>
        <taxon>Artiodactyla</taxon>
        <taxon>Whippomorpha</taxon>
        <taxon>Cetacea</taxon>
        <taxon>Mysticeti</taxon>
        <taxon>Balaenopteridae</taxon>
        <taxon>Balaenoptera</taxon>
    </lineage>
</organism>
<reference evidence="2" key="1">
    <citation type="submission" date="2025-05" db="UniProtKB">
        <authorList>
            <consortium name="RefSeq"/>
        </authorList>
    </citation>
    <scope>NUCLEOTIDE SEQUENCE [LARGE SCALE GENOMIC DNA]</scope>
</reference>
<dbReference type="GeneID" id="130709257"/>
<name>A0ABM3UFW3_BALAC</name>
<dbReference type="RefSeq" id="XP_057413238.1">
    <property type="nucleotide sequence ID" value="XM_057557255.1"/>
</dbReference>
<proteinExistence type="predicted"/>
<feature type="compositionally biased region" description="Pro residues" evidence="1">
    <location>
        <begin position="89"/>
        <end position="98"/>
    </location>
</feature>
<keyword evidence="2" id="KW-1185">Reference proteome</keyword>